<sequence length="76" mass="8343">MSAKETTFNTDVKDVFNDTDAGLAFGLGVKIPVSDYIKIFIEYQEQAGVIDVFKNNNDSPVLNSRSAINVGINFLL</sequence>
<dbReference type="EMBL" id="CP029186">
    <property type="protein sequence ID" value="AWH86233.1"/>
    <property type="molecule type" value="Genomic_DNA"/>
</dbReference>
<dbReference type="Proteomes" id="UP000244929">
    <property type="component" value="Chromosome"/>
</dbReference>
<dbReference type="KEGG" id="falb:HYN59_14435"/>
<reference evidence="1 2" key="1">
    <citation type="submission" date="2018-04" db="EMBL/GenBank/DDBJ databases">
        <title>Genome sequencing of Flavobacterium sp. HYN0059.</title>
        <authorList>
            <person name="Yi H."/>
            <person name="Baek C."/>
        </authorList>
    </citation>
    <scope>NUCLEOTIDE SEQUENCE [LARGE SCALE GENOMIC DNA]</scope>
    <source>
        <strain evidence="1 2">HYN0059</strain>
    </source>
</reference>
<evidence type="ECO:0000313" key="1">
    <source>
        <dbReference type="EMBL" id="AWH86233.1"/>
    </source>
</evidence>
<name>A0A2S1R0M7_9FLAO</name>
<proteinExistence type="predicted"/>
<evidence type="ECO:0000313" key="2">
    <source>
        <dbReference type="Proteomes" id="UP000244929"/>
    </source>
</evidence>
<dbReference type="SUPFAM" id="SSF56925">
    <property type="entry name" value="OMPA-like"/>
    <property type="match status" value="1"/>
</dbReference>
<dbReference type="AlphaFoldDB" id="A0A2S1R0M7"/>
<evidence type="ECO:0008006" key="3">
    <source>
        <dbReference type="Google" id="ProtNLM"/>
    </source>
</evidence>
<keyword evidence="2" id="KW-1185">Reference proteome</keyword>
<organism evidence="1 2">
    <name type="scientific">Flavobacterium album</name>
    <dbReference type="NCBI Taxonomy" id="2175091"/>
    <lineage>
        <taxon>Bacteria</taxon>
        <taxon>Pseudomonadati</taxon>
        <taxon>Bacteroidota</taxon>
        <taxon>Flavobacteriia</taxon>
        <taxon>Flavobacteriales</taxon>
        <taxon>Flavobacteriaceae</taxon>
        <taxon>Flavobacterium</taxon>
    </lineage>
</organism>
<gene>
    <name evidence="1" type="ORF">HYN59_14435</name>
</gene>
<accession>A0A2S1R0M7</accession>
<dbReference type="OrthoDB" id="947434at2"/>
<dbReference type="RefSeq" id="WP_108778956.1">
    <property type="nucleotide sequence ID" value="NZ_CP029186.1"/>
</dbReference>
<dbReference type="InterPro" id="IPR011250">
    <property type="entry name" value="OMP/PagP_B-barrel"/>
</dbReference>
<protein>
    <recommendedName>
        <fullName evidence="3">Outer membrane protein beta-barrel domain-containing protein</fullName>
    </recommendedName>
</protein>